<dbReference type="AlphaFoldDB" id="A0A0Q4B516"/>
<dbReference type="Proteomes" id="UP000054172">
    <property type="component" value="Unassembled WGS sequence"/>
</dbReference>
<feature type="non-terminal residue" evidence="1">
    <location>
        <position position="173"/>
    </location>
</feature>
<protein>
    <submittedName>
        <fullName evidence="1">Uncharacterized protein</fullName>
    </submittedName>
</protein>
<organism evidence="1 2">
    <name type="scientific">Candidatus [Bacteroides] periocalifornicus</name>
    <dbReference type="NCBI Taxonomy" id="1702214"/>
    <lineage>
        <taxon>Bacteria</taxon>
        <taxon>Pseudomonadati</taxon>
        <taxon>Bacteroidota</taxon>
    </lineage>
</organism>
<dbReference type="EMBL" id="LIIK01000090">
    <property type="protein sequence ID" value="KQM08091.1"/>
    <property type="molecule type" value="Genomic_DNA"/>
</dbReference>
<evidence type="ECO:0000313" key="2">
    <source>
        <dbReference type="Proteomes" id="UP000054172"/>
    </source>
</evidence>
<evidence type="ECO:0000313" key="1">
    <source>
        <dbReference type="EMBL" id="KQM08091.1"/>
    </source>
</evidence>
<keyword evidence="2" id="KW-1185">Reference proteome</keyword>
<comment type="caution">
    <text evidence="1">The sequence shown here is derived from an EMBL/GenBank/DDBJ whole genome shotgun (WGS) entry which is preliminary data.</text>
</comment>
<sequence>MCQASLPPSLHSIAQHLQPQHATFQAQGPYSHFNASNHFSSSEGELYARGFYTQNLAPGVNFAFNVMHAEDKSPMVNLSSRYNLGELYASWVQGRWYVSGSAIVRRMEHALNGGLDSPYWQRDTVMPQGQMPVSHVKNNTLAAADLFTLEEGFNILQQTFERQDTVEQIRYQY</sequence>
<proteinExistence type="predicted"/>
<accession>A0A0Q4B516</accession>
<name>A0A0Q4B516_9BACT</name>
<dbReference type="PATRIC" id="fig|1702214.3.peg.1247"/>
<reference evidence="1" key="1">
    <citation type="submission" date="2015-08" db="EMBL/GenBank/DDBJ databases">
        <title>Candidatus Bacteriodes Periocalifornicus.</title>
        <authorList>
            <person name="McLean J.S."/>
            <person name="Kelley S."/>
        </authorList>
    </citation>
    <scope>NUCLEOTIDE SEQUENCE [LARGE SCALE GENOMIC DNA]</scope>
    <source>
        <strain evidence="1">12B</strain>
    </source>
</reference>
<gene>
    <name evidence="1" type="ORF">AL399_09255</name>
</gene>